<feature type="compositionally biased region" description="Acidic residues" evidence="1">
    <location>
        <begin position="482"/>
        <end position="491"/>
    </location>
</feature>
<dbReference type="Proteomes" id="UP000193067">
    <property type="component" value="Unassembled WGS sequence"/>
</dbReference>
<accession>A0A1Y2J542</accession>
<dbReference type="STRING" id="1353009.A0A1Y2J542"/>
<dbReference type="OrthoDB" id="3235609at2759"/>
<name>A0A1Y2J542_TRAC3</name>
<feature type="compositionally biased region" description="Basic and acidic residues" evidence="1">
    <location>
        <begin position="99"/>
        <end position="110"/>
    </location>
</feature>
<dbReference type="AlphaFoldDB" id="A0A1Y2J542"/>
<organism evidence="2 3">
    <name type="scientific">Trametes coccinea (strain BRFM310)</name>
    <name type="common">Pycnoporus coccineus</name>
    <dbReference type="NCBI Taxonomy" id="1353009"/>
    <lineage>
        <taxon>Eukaryota</taxon>
        <taxon>Fungi</taxon>
        <taxon>Dikarya</taxon>
        <taxon>Basidiomycota</taxon>
        <taxon>Agaricomycotina</taxon>
        <taxon>Agaricomycetes</taxon>
        <taxon>Polyporales</taxon>
        <taxon>Polyporaceae</taxon>
        <taxon>Trametes</taxon>
    </lineage>
</organism>
<gene>
    <name evidence="2" type="ORF">PYCCODRAFT_1356917</name>
</gene>
<protein>
    <submittedName>
        <fullName evidence="2">Uncharacterized protein</fullName>
    </submittedName>
</protein>
<evidence type="ECO:0000313" key="3">
    <source>
        <dbReference type="Proteomes" id="UP000193067"/>
    </source>
</evidence>
<reference evidence="2 3" key="1">
    <citation type="journal article" date="2015" name="Biotechnol. Biofuels">
        <title>Enhanced degradation of softwood versus hardwood by the white-rot fungus Pycnoporus coccineus.</title>
        <authorList>
            <person name="Couturier M."/>
            <person name="Navarro D."/>
            <person name="Chevret D."/>
            <person name="Henrissat B."/>
            <person name="Piumi F."/>
            <person name="Ruiz-Duenas F.J."/>
            <person name="Martinez A.T."/>
            <person name="Grigoriev I.V."/>
            <person name="Riley R."/>
            <person name="Lipzen A."/>
            <person name="Berrin J.G."/>
            <person name="Master E.R."/>
            <person name="Rosso M.N."/>
        </authorList>
    </citation>
    <scope>NUCLEOTIDE SEQUENCE [LARGE SCALE GENOMIC DNA]</scope>
    <source>
        <strain evidence="2 3">BRFM310</strain>
    </source>
</reference>
<feature type="region of interest" description="Disordered" evidence="1">
    <location>
        <begin position="441"/>
        <end position="491"/>
    </location>
</feature>
<evidence type="ECO:0000256" key="1">
    <source>
        <dbReference type="SAM" id="MobiDB-lite"/>
    </source>
</evidence>
<dbReference type="EMBL" id="KZ084086">
    <property type="protein sequence ID" value="OSD08496.1"/>
    <property type="molecule type" value="Genomic_DNA"/>
</dbReference>
<feature type="region of interest" description="Disordered" evidence="1">
    <location>
        <begin position="300"/>
        <end position="352"/>
    </location>
</feature>
<keyword evidence="3" id="KW-1185">Reference proteome</keyword>
<sequence>MQPAEYYQIGGFRAHLRDNSNDALAAKLMDRDGAEFVLGIKPSGASYLLLPRDRFIAMRLGRPRDRPYSASEYESLSPVQYPTKLDLATKFAMLTSNKKATDGRPRDRSKANTAYTARGDGLSPDGIARSSFEHQRVLYRLCQNSIERPYDYALKLAPWFQEVRIFAFAFNTWASDSRSLDERQADPRVLDVGWTEFISPTDSDDLKPLSTSHYIVEEERYLSNPGRKKLVLPDVTQYMLRESIRNILQHVFNQGSSIPPKVVLVHDEKMTRCVLQSFGVDTSGWEIGIKALLYHPNAGGGSTLPQAHDSKTDFRGWPGYRSRERSLSPRRRRVAEPKARPRSPPAPQRPPPAYIVDVRQMYQTMMQIPARDDSILMTAKALAVRDTAPVRGEDDQPIYEDVDPSLWWRRLLGYMWEDMANSIAIDEQRALRQRFSKEEPIDSYPVASDSTRQAEEYDPNDMVQPSAQRGAQGKAFKPVEMFDSEDEDDDW</sequence>
<evidence type="ECO:0000313" key="2">
    <source>
        <dbReference type="EMBL" id="OSD08496.1"/>
    </source>
</evidence>
<feature type="compositionally biased region" description="Pro residues" evidence="1">
    <location>
        <begin position="342"/>
        <end position="352"/>
    </location>
</feature>
<feature type="region of interest" description="Disordered" evidence="1">
    <location>
        <begin position="98"/>
        <end position="120"/>
    </location>
</feature>
<proteinExistence type="predicted"/>